<name>A0A8S3YPY6_9EUPU</name>
<dbReference type="InterPro" id="IPR030456">
    <property type="entry name" value="TF_fork_head_CS_2"/>
</dbReference>
<dbReference type="InterPro" id="IPR018122">
    <property type="entry name" value="TF_fork_head_CS_1"/>
</dbReference>
<feature type="region of interest" description="Disordered" evidence="3">
    <location>
        <begin position="464"/>
        <end position="487"/>
    </location>
</feature>
<dbReference type="GO" id="GO:0005634">
    <property type="term" value="C:nucleus"/>
    <property type="evidence" value="ECO:0007669"/>
    <property type="project" value="UniProtKB-SubCell"/>
</dbReference>
<feature type="compositionally biased region" description="Polar residues" evidence="3">
    <location>
        <begin position="190"/>
        <end position="199"/>
    </location>
</feature>
<dbReference type="PROSITE" id="PS50039">
    <property type="entry name" value="FORK_HEAD_3"/>
    <property type="match status" value="1"/>
</dbReference>
<dbReference type="CDD" id="cd20021">
    <property type="entry name" value="FH_FOXG"/>
    <property type="match status" value="1"/>
</dbReference>
<dbReference type="PRINTS" id="PR00053">
    <property type="entry name" value="FORKHEAD"/>
</dbReference>
<dbReference type="PANTHER" id="PTHR46617:SF3">
    <property type="entry name" value="FORKHEAD BOX PROTEIN G1"/>
    <property type="match status" value="1"/>
</dbReference>
<evidence type="ECO:0000313" key="5">
    <source>
        <dbReference type="EMBL" id="CAG5117602.1"/>
    </source>
</evidence>
<dbReference type="EMBL" id="CAJHNH020000428">
    <property type="protein sequence ID" value="CAG5117602.1"/>
    <property type="molecule type" value="Genomic_DNA"/>
</dbReference>
<sequence>MLQEAKKEIMDKALLGNPFSISRVLADDFGKNFKNGVQVSSPNKDVPADDFKLAMSFPPRHLFVQSEICSDHVRTSNNSHLFTHSNDLYAFDSCPPPSFVAGRVPASDVQTLISRNGLVPRISHNRISSPCSDKDTLGCSDSEGTRDDNDADSVDVCGRDISDFSETYHHERHSRHRTDTETDIPDSPTRRSCTSSVSSYDDIAVDKSDQNNNTDVDIDDDIDDNDNVDINILSDSRSKITSIDAEKTKEKNSCGEKEDKNVKSEEDKKNEKPPFSYNALIMMAIRSSPEKRMTLSQIYEFITKNFPYYRDNKQGWQNSIRHNLSLNKCFLKVPRHYDDPGKGNYWMLDPSCDDVFIGGTTGKLRRRSSHSARSRLAFGRVGFPYMGIPAFPREGHPALLPFSSFYSLPGMMKHPGMYPYIGPNLLPPHASFMDNGNSAAAVMSRLPGIEKLLLHSATPVSAGATSVSSSSSLSRSPPFPSRMSHVGNPLRHISSSPYGGLTNSLPPSSFVIPTLCNLNSKSPGLSTSAAVSIHKKLGSNSSPAHDSAVSPLSLYPHFFRSLFWGQCGLSQVGFADVDTLTKESLLLTTDIWLM</sequence>
<keyword evidence="2" id="KW-0539">Nucleus</keyword>
<gene>
    <name evidence="5" type="ORF">CUNI_LOCUS3160</name>
</gene>
<organism evidence="5 6">
    <name type="scientific">Candidula unifasciata</name>
    <dbReference type="NCBI Taxonomy" id="100452"/>
    <lineage>
        <taxon>Eukaryota</taxon>
        <taxon>Metazoa</taxon>
        <taxon>Spiralia</taxon>
        <taxon>Lophotrochozoa</taxon>
        <taxon>Mollusca</taxon>
        <taxon>Gastropoda</taxon>
        <taxon>Heterobranchia</taxon>
        <taxon>Euthyneura</taxon>
        <taxon>Panpulmonata</taxon>
        <taxon>Eupulmonata</taxon>
        <taxon>Stylommatophora</taxon>
        <taxon>Helicina</taxon>
        <taxon>Helicoidea</taxon>
        <taxon>Geomitridae</taxon>
        <taxon>Candidula</taxon>
    </lineage>
</organism>
<comment type="subcellular location">
    <subcellularLocation>
        <location evidence="2">Nucleus</location>
    </subcellularLocation>
</comment>
<evidence type="ECO:0000256" key="3">
    <source>
        <dbReference type="SAM" id="MobiDB-lite"/>
    </source>
</evidence>
<dbReference type="SMART" id="SM00339">
    <property type="entry name" value="FH"/>
    <property type="match status" value="1"/>
</dbReference>
<dbReference type="GO" id="GO:0006357">
    <property type="term" value="P:regulation of transcription by RNA polymerase II"/>
    <property type="evidence" value="ECO:0007669"/>
    <property type="project" value="TreeGrafter"/>
</dbReference>
<feature type="compositionally biased region" description="Acidic residues" evidence="3">
    <location>
        <begin position="216"/>
        <end position="226"/>
    </location>
</feature>
<comment type="caution">
    <text evidence="5">The sequence shown here is derived from an EMBL/GenBank/DDBJ whole genome shotgun (WGS) entry which is preliminary data.</text>
</comment>
<protein>
    <recommendedName>
        <fullName evidence="4">Fork-head domain-containing protein</fullName>
    </recommendedName>
</protein>
<evidence type="ECO:0000259" key="4">
    <source>
        <dbReference type="PROSITE" id="PS50039"/>
    </source>
</evidence>
<dbReference type="GO" id="GO:0003700">
    <property type="term" value="F:DNA-binding transcription factor activity"/>
    <property type="evidence" value="ECO:0007669"/>
    <property type="project" value="InterPro"/>
</dbReference>
<dbReference type="Proteomes" id="UP000678393">
    <property type="component" value="Unassembled WGS sequence"/>
</dbReference>
<dbReference type="PROSITE" id="PS00658">
    <property type="entry name" value="FORK_HEAD_2"/>
    <property type="match status" value="1"/>
</dbReference>
<evidence type="ECO:0000313" key="6">
    <source>
        <dbReference type="Proteomes" id="UP000678393"/>
    </source>
</evidence>
<dbReference type="InterPro" id="IPR001766">
    <property type="entry name" value="Fork_head_dom"/>
</dbReference>
<feature type="region of interest" description="Disordered" evidence="3">
    <location>
        <begin position="167"/>
        <end position="226"/>
    </location>
</feature>
<dbReference type="SUPFAM" id="SSF46785">
    <property type="entry name" value="Winged helix' DNA-binding domain"/>
    <property type="match status" value="1"/>
</dbReference>
<dbReference type="InterPro" id="IPR036390">
    <property type="entry name" value="WH_DNA-bd_sf"/>
</dbReference>
<accession>A0A8S3YPY6</accession>
<dbReference type="OrthoDB" id="6230630at2759"/>
<evidence type="ECO:0000256" key="1">
    <source>
        <dbReference type="ARBA" id="ARBA00023125"/>
    </source>
</evidence>
<dbReference type="GO" id="GO:1990837">
    <property type="term" value="F:sequence-specific double-stranded DNA binding"/>
    <property type="evidence" value="ECO:0007669"/>
    <property type="project" value="TreeGrafter"/>
</dbReference>
<keyword evidence="6" id="KW-1185">Reference proteome</keyword>
<dbReference type="PANTHER" id="PTHR46617">
    <property type="entry name" value="FORKHEAD BOX PROTEIN G1"/>
    <property type="match status" value="1"/>
</dbReference>
<proteinExistence type="predicted"/>
<dbReference type="PROSITE" id="PS00657">
    <property type="entry name" value="FORK_HEAD_1"/>
    <property type="match status" value="1"/>
</dbReference>
<dbReference type="InterPro" id="IPR036388">
    <property type="entry name" value="WH-like_DNA-bd_sf"/>
</dbReference>
<keyword evidence="1 2" id="KW-0238">DNA-binding</keyword>
<dbReference type="AlphaFoldDB" id="A0A8S3YPY6"/>
<feature type="region of interest" description="Disordered" evidence="3">
    <location>
        <begin position="244"/>
        <end position="272"/>
    </location>
</feature>
<dbReference type="Gene3D" id="1.10.10.10">
    <property type="entry name" value="Winged helix-like DNA-binding domain superfamily/Winged helix DNA-binding domain"/>
    <property type="match status" value="1"/>
</dbReference>
<feature type="domain" description="Fork-head" evidence="4">
    <location>
        <begin position="272"/>
        <end position="366"/>
    </location>
</feature>
<dbReference type="InterPro" id="IPR047208">
    <property type="entry name" value="FOXG1"/>
</dbReference>
<feature type="compositionally biased region" description="Low complexity" evidence="3">
    <location>
        <begin position="464"/>
        <end position="484"/>
    </location>
</feature>
<reference evidence="5" key="1">
    <citation type="submission" date="2021-04" db="EMBL/GenBank/DDBJ databases">
        <authorList>
            <consortium name="Molecular Ecology Group"/>
        </authorList>
    </citation>
    <scope>NUCLEOTIDE SEQUENCE</scope>
</reference>
<dbReference type="FunFam" id="1.10.10.10:FF:000135">
    <property type="entry name" value="forkhead box protein G1"/>
    <property type="match status" value="1"/>
</dbReference>
<feature type="region of interest" description="Disordered" evidence="3">
    <location>
        <begin position="123"/>
        <end position="154"/>
    </location>
</feature>
<evidence type="ECO:0000256" key="2">
    <source>
        <dbReference type="PROSITE-ProRule" id="PRU00089"/>
    </source>
</evidence>
<dbReference type="Pfam" id="PF00250">
    <property type="entry name" value="Forkhead"/>
    <property type="match status" value="1"/>
</dbReference>
<feature type="DNA-binding region" description="Fork-head" evidence="2">
    <location>
        <begin position="272"/>
        <end position="366"/>
    </location>
</feature>